<comment type="similarity">
    <text evidence="2">Belongs to the YbaB/EbfC family.</text>
</comment>
<dbReference type="Gene3D" id="3.30.1310.10">
    <property type="entry name" value="Nucleoid-associated protein YbaB-like domain"/>
    <property type="match status" value="1"/>
</dbReference>
<gene>
    <name evidence="4" type="ORF">FC62_GL001318</name>
</gene>
<dbReference type="Proteomes" id="UP000050909">
    <property type="component" value="Unassembled WGS sequence"/>
</dbReference>
<dbReference type="PANTHER" id="PTHR33449:SF1">
    <property type="entry name" value="NUCLEOID-ASSOCIATED PROTEIN YBAB"/>
    <property type="match status" value="1"/>
</dbReference>
<name>A0A0R1GTZ6_9LACO</name>
<dbReference type="Pfam" id="PF02575">
    <property type="entry name" value="YbaB_DNA_bd"/>
    <property type="match status" value="1"/>
</dbReference>
<comment type="subcellular location">
    <subcellularLocation>
        <location evidence="2">Cytoplasm</location>
        <location evidence="2">Nucleoid</location>
    </subcellularLocation>
</comment>
<evidence type="ECO:0000256" key="2">
    <source>
        <dbReference type="HAMAP-Rule" id="MF_00274"/>
    </source>
</evidence>
<dbReference type="InterPro" id="IPR036894">
    <property type="entry name" value="YbaB-like_sf"/>
</dbReference>
<evidence type="ECO:0000313" key="4">
    <source>
        <dbReference type="EMBL" id="KRK37440.1"/>
    </source>
</evidence>
<feature type="compositionally biased region" description="Low complexity" evidence="3">
    <location>
        <begin position="8"/>
        <end position="19"/>
    </location>
</feature>
<evidence type="ECO:0000313" key="5">
    <source>
        <dbReference type="Proteomes" id="UP000050909"/>
    </source>
</evidence>
<dbReference type="SUPFAM" id="SSF82607">
    <property type="entry name" value="YbaB-like"/>
    <property type="match status" value="1"/>
</dbReference>
<accession>A0A0R1GTZ6</accession>
<keyword evidence="5" id="KW-1185">Reference proteome</keyword>
<dbReference type="NCBIfam" id="TIGR00103">
    <property type="entry name" value="DNA_YbaB_EbfC"/>
    <property type="match status" value="1"/>
</dbReference>
<dbReference type="RefSeq" id="WP_054745508.1">
    <property type="nucleotide sequence ID" value="NZ_AZCV01000005.1"/>
</dbReference>
<organism evidence="4 5">
    <name type="scientific">Amylolactobacillus amylotrophicus DSM 20534</name>
    <dbReference type="NCBI Taxonomy" id="1423722"/>
    <lineage>
        <taxon>Bacteria</taxon>
        <taxon>Bacillati</taxon>
        <taxon>Bacillota</taxon>
        <taxon>Bacilli</taxon>
        <taxon>Lactobacillales</taxon>
        <taxon>Lactobacillaceae</taxon>
        <taxon>Amylolactobacillus</taxon>
    </lineage>
</organism>
<dbReference type="AlphaFoldDB" id="A0A0R1GTZ6"/>
<dbReference type="PANTHER" id="PTHR33449">
    <property type="entry name" value="NUCLEOID-ASSOCIATED PROTEIN YBAB"/>
    <property type="match status" value="1"/>
</dbReference>
<keyword evidence="2" id="KW-0963">Cytoplasm</keyword>
<comment type="function">
    <text evidence="2">Binds to DNA and alters its conformation. May be involved in regulation of gene expression, nucleoid organization and DNA protection.</text>
</comment>
<sequence length="102" mass="11439">MRGGMPNMQKLMKQAQQMQKEMEQTKKEINETEFIGHAANDLVVATFMGDSTLKKIALKPEVIDPDDPDMLQDLIVDAVNHGLSQINETTTQKMGKYSKGLM</sequence>
<dbReference type="HAMAP" id="MF_00274">
    <property type="entry name" value="DNA_YbaB_EbfC"/>
    <property type="match status" value="1"/>
</dbReference>
<dbReference type="EMBL" id="AZCV01000005">
    <property type="protein sequence ID" value="KRK37440.1"/>
    <property type="molecule type" value="Genomic_DNA"/>
</dbReference>
<reference evidence="4 5" key="1">
    <citation type="journal article" date="2015" name="Genome Announc.">
        <title>Expanding the biotechnology potential of lactobacilli through comparative genomics of 213 strains and associated genera.</title>
        <authorList>
            <person name="Sun Z."/>
            <person name="Harris H.M."/>
            <person name="McCann A."/>
            <person name="Guo C."/>
            <person name="Argimon S."/>
            <person name="Zhang W."/>
            <person name="Yang X."/>
            <person name="Jeffery I.B."/>
            <person name="Cooney J.C."/>
            <person name="Kagawa T.F."/>
            <person name="Liu W."/>
            <person name="Song Y."/>
            <person name="Salvetti E."/>
            <person name="Wrobel A."/>
            <person name="Rasinkangas P."/>
            <person name="Parkhill J."/>
            <person name="Rea M.C."/>
            <person name="O'Sullivan O."/>
            <person name="Ritari J."/>
            <person name="Douillard F.P."/>
            <person name="Paul Ross R."/>
            <person name="Yang R."/>
            <person name="Briner A.E."/>
            <person name="Felis G.E."/>
            <person name="de Vos W.M."/>
            <person name="Barrangou R."/>
            <person name="Klaenhammer T.R."/>
            <person name="Caufield P.W."/>
            <person name="Cui Y."/>
            <person name="Zhang H."/>
            <person name="O'Toole P.W."/>
        </authorList>
    </citation>
    <scope>NUCLEOTIDE SEQUENCE [LARGE SCALE GENOMIC DNA]</scope>
    <source>
        <strain evidence="4 5">DSM 20534</strain>
    </source>
</reference>
<dbReference type="PATRIC" id="fig|1423722.3.peg.1343"/>
<dbReference type="GO" id="GO:0043590">
    <property type="term" value="C:bacterial nucleoid"/>
    <property type="evidence" value="ECO:0007669"/>
    <property type="project" value="UniProtKB-UniRule"/>
</dbReference>
<evidence type="ECO:0000256" key="1">
    <source>
        <dbReference type="ARBA" id="ARBA00023125"/>
    </source>
</evidence>
<dbReference type="PIRSF" id="PIRSF004555">
    <property type="entry name" value="UCP004555"/>
    <property type="match status" value="1"/>
</dbReference>
<dbReference type="GO" id="GO:0003677">
    <property type="term" value="F:DNA binding"/>
    <property type="evidence" value="ECO:0007669"/>
    <property type="project" value="UniProtKB-UniRule"/>
</dbReference>
<evidence type="ECO:0000256" key="3">
    <source>
        <dbReference type="SAM" id="MobiDB-lite"/>
    </source>
</evidence>
<dbReference type="GO" id="GO:0005829">
    <property type="term" value="C:cytosol"/>
    <property type="evidence" value="ECO:0007669"/>
    <property type="project" value="TreeGrafter"/>
</dbReference>
<comment type="subunit">
    <text evidence="2">Homodimer.</text>
</comment>
<protein>
    <recommendedName>
        <fullName evidence="2">Nucleoid-associated protein FC62_GL001318</fullName>
    </recommendedName>
</protein>
<keyword evidence="1 2" id="KW-0238">DNA-binding</keyword>
<comment type="caution">
    <text evidence="4">The sequence shown here is derived from an EMBL/GenBank/DDBJ whole genome shotgun (WGS) entry which is preliminary data.</text>
</comment>
<feature type="region of interest" description="Disordered" evidence="3">
    <location>
        <begin position="1"/>
        <end position="25"/>
    </location>
</feature>
<proteinExistence type="inferred from homology"/>
<dbReference type="InterPro" id="IPR004401">
    <property type="entry name" value="YbaB/EbfC"/>
</dbReference>